<feature type="transmembrane region" description="Helical" evidence="1">
    <location>
        <begin position="84"/>
        <end position="102"/>
    </location>
</feature>
<comment type="caution">
    <text evidence="2">The sequence shown here is derived from an EMBL/GenBank/DDBJ whole genome shotgun (WGS) entry which is preliminary data.</text>
</comment>
<dbReference type="Proteomes" id="UP000321547">
    <property type="component" value="Unassembled WGS sequence"/>
</dbReference>
<feature type="transmembrane region" description="Helical" evidence="1">
    <location>
        <begin position="44"/>
        <end position="64"/>
    </location>
</feature>
<proteinExistence type="predicted"/>
<evidence type="ECO:0000256" key="1">
    <source>
        <dbReference type="SAM" id="Phobius"/>
    </source>
</evidence>
<keyword evidence="3" id="KW-1185">Reference proteome</keyword>
<gene>
    <name evidence="2" type="ORF">HHA03_10040</name>
</gene>
<accession>A0ABQ0VJU7</accession>
<keyword evidence="1" id="KW-1133">Transmembrane helix</keyword>
<dbReference type="EMBL" id="BJWI01000010">
    <property type="protein sequence ID" value="GEM01472.1"/>
    <property type="molecule type" value="Genomic_DNA"/>
</dbReference>
<protein>
    <submittedName>
        <fullName evidence="2">Uncharacterized protein</fullName>
    </submittedName>
</protein>
<keyword evidence="1" id="KW-0812">Transmembrane</keyword>
<evidence type="ECO:0000313" key="3">
    <source>
        <dbReference type="Proteomes" id="UP000321547"/>
    </source>
</evidence>
<name>A0ABQ0VJU7_9BACI</name>
<keyword evidence="1" id="KW-0472">Membrane</keyword>
<evidence type="ECO:0000313" key="2">
    <source>
        <dbReference type="EMBL" id="GEM01472.1"/>
    </source>
</evidence>
<organism evidence="2 3">
    <name type="scientific">Halolactibacillus halophilus</name>
    <dbReference type="NCBI Taxonomy" id="306540"/>
    <lineage>
        <taxon>Bacteria</taxon>
        <taxon>Bacillati</taxon>
        <taxon>Bacillota</taxon>
        <taxon>Bacilli</taxon>
        <taxon>Bacillales</taxon>
        <taxon>Bacillaceae</taxon>
        <taxon>Halolactibacillus</taxon>
    </lineage>
</organism>
<sequence length="108" mass="12595">MYNRGNIMRTYIKNKRETLKQRLVIEGLNDENEVKQMQSKTKQAIVIVITIILSYIVSTVIKVALNFDYTPIRDGLDIKLLFDFGLYVLVFSVIYYLTSRLLSKLSLK</sequence>
<reference evidence="2 3" key="1">
    <citation type="submission" date="2019-07" db="EMBL/GenBank/DDBJ databases">
        <title>Whole genome shotgun sequence of Halolactibacillus halophilus NBRC 100868.</title>
        <authorList>
            <person name="Hosoyama A."/>
            <person name="Uohara A."/>
            <person name="Ohji S."/>
            <person name="Ichikawa N."/>
        </authorList>
    </citation>
    <scope>NUCLEOTIDE SEQUENCE [LARGE SCALE GENOMIC DNA]</scope>
    <source>
        <strain evidence="2 3">NBRC 100868</strain>
    </source>
</reference>